<dbReference type="PANTHER" id="PTHR30336:SF4">
    <property type="entry name" value="ENVELOPE BIOGENESIS FACTOR ELYC"/>
    <property type="match status" value="1"/>
</dbReference>
<feature type="domain" description="DUF218" evidence="2">
    <location>
        <begin position="171"/>
        <end position="314"/>
    </location>
</feature>
<dbReference type="InterPro" id="IPR051599">
    <property type="entry name" value="Cell_Envelope_Assoc"/>
</dbReference>
<reference evidence="3 4" key="1">
    <citation type="submission" date="2018-10" db="EMBL/GenBank/DDBJ databases">
        <title>Sequencing the genomes of 1000 actinobacteria strains.</title>
        <authorList>
            <person name="Klenk H.-P."/>
        </authorList>
    </citation>
    <scope>NUCLEOTIDE SEQUENCE [LARGE SCALE GENOMIC DNA]</scope>
    <source>
        <strain evidence="3 4">DSM 44267</strain>
    </source>
</reference>
<dbReference type="GO" id="GO:0000270">
    <property type="term" value="P:peptidoglycan metabolic process"/>
    <property type="evidence" value="ECO:0007669"/>
    <property type="project" value="TreeGrafter"/>
</dbReference>
<dbReference type="PANTHER" id="PTHR30336">
    <property type="entry name" value="INNER MEMBRANE PROTEIN, PROBABLE PERMEASE"/>
    <property type="match status" value="1"/>
</dbReference>
<protein>
    <submittedName>
        <fullName evidence="3">Uncharacterized SAM-binding protein YcdF (DUF218 family)</fullName>
    </submittedName>
</protein>
<feature type="transmembrane region" description="Helical" evidence="1">
    <location>
        <begin position="324"/>
        <end position="341"/>
    </location>
</feature>
<name>A0A495Y371_9MICO</name>
<evidence type="ECO:0000259" key="2">
    <source>
        <dbReference type="Pfam" id="PF02698"/>
    </source>
</evidence>
<feature type="transmembrane region" description="Helical" evidence="1">
    <location>
        <begin position="130"/>
        <end position="155"/>
    </location>
</feature>
<dbReference type="Gene3D" id="3.40.50.620">
    <property type="entry name" value="HUPs"/>
    <property type="match status" value="1"/>
</dbReference>
<feature type="transmembrane region" description="Helical" evidence="1">
    <location>
        <begin position="104"/>
        <end position="124"/>
    </location>
</feature>
<dbReference type="CDD" id="cd06259">
    <property type="entry name" value="YdcF-like"/>
    <property type="match status" value="1"/>
</dbReference>
<feature type="transmembrane region" description="Helical" evidence="1">
    <location>
        <begin position="291"/>
        <end position="312"/>
    </location>
</feature>
<keyword evidence="4" id="KW-1185">Reference proteome</keyword>
<gene>
    <name evidence="3" type="ORF">DFJ68_3352</name>
</gene>
<keyword evidence="1" id="KW-0472">Membrane</keyword>
<evidence type="ECO:0000313" key="3">
    <source>
        <dbReference type="EMBL" id="RKT79874.1"/>
    </source>
</evidence>
<organism evidence="3 4">
    <name type="scientific">Terracoccus luteus</name>
    <dbReference type="NCBI Taxonomy" id="53356"/>
    <lineage>
        <taxon>Bacteria</taxon>
        <taxon>Bacillati</taxon>
        <taxon>Actinomycetota</taxon>
        <taxon>Actinomycetes</taxon>
        <taxon>Micrococcales</taxon>
        <taxon>Intrasporangiaceae</taxon>
        <taxon>Terracoccus</taxon>
    </lineage>
</organism>
<dbReference type="AlphaFoldDB" id="A0A495Y371"/>
<comment type="caution">
    <text evidence="3">The sequence shown here is derived from an EMBL/GenBank/DDBJ whole genome shotgun (WGS) entry which is preliminary data.</text>
</comment>
<feature type="transmembrane region" description="Helical" evidence="1">
    <location>
        <begin position="6"/>
        <end position="26"/>
    </location>
</feature>
<feature type="transmembrane region" description="Helical" evidence="1">
    <location>
        <begin position="38"/>
        <end position="56"/>
    </location>
</feature>
<keyword evidence="1" id="KW-1133">Transmembrane helix</keyword>
<evidence type="ECO:0000313" key="4">
    <source>
        <dbReference type="Proteomes" id="UP000278440"/>
    </source>
</evidence>
<dbReference type="Proteomes" id="UP000278440">
    <property type="component" value="Unassembled WGS sequence"/>
</dbReference>
<dbReference type="EMBL" id="RBXT01000001">
    <property type="protein sequence ID" value="RKT79874.1"/>
    <property type="molecule type" value="Genomic_DNA"/>
</dbReference>
<sequence>MLVSRSGYNWVMGSLLVAVALLGVFWVSWRREPRRLRLGVYLVLAAWFALGALLQLTRDLWPTDGVWALLPLLPVPLTVLALAGFLVANGLTMVRKEGRSLGNLLSLVVGVALVAAPVVAIVLLRTHDGPFIAVAVFAFFVCVQLGASFAAFLAYTLAYRRVRPGDADAAAVVVLGSGLVRGQVPRLLAGRLDRAVTEWRRLRALGFSTPLVPSGGQGPDEPRAEGDAMGDYLTDRGIPASDVVVEDAARTTEENLELSVALLRDRGREGRLTVVTSGYHAPRAALISRRLGMDAVVLGAPTARYFVPSAYLREFVAVLTYHPWLHLLLVAPSAAFAVLLARAY</sequence>
<keyword evidence="1" id="KW-0812">Transmembrane</keyword>
<evidence type="ECO:0000256" key="1">
    <source>
        <dbReference type="SAM" id="Phobius"/>
    </source>
</evidence>
<proteinExistence type="predicted"/>
<feature type="transmembrane region" description="Helical" evidence="1">
    <location>
        <begin position="68"/>
        <end position="92"/>
    </location>
</feature>
<dbReference type="InterPro" id="IPR014729">
    <property type="entry name" value="Rossmann-like_a/b/a_fold"/>
</dbReference>
<accession>A0A495Y371</accession>
<dbReference type="GO" id="GO:0005886">
    <property type="term" value="C:plasma membrane"/>
    <property type="evidence" value="ECO:0007669"/>
    <property type="project" value="TreeGrafter"/>
</dbReference>
<dbReference type="Pfam" id="PF02698">
    <property type="entry name" value="DUF218"/>
    <property type="match status" value="1"/>
</dbReference>
<dbReference type="GO" id="GO:0043164">
    <property type="term" value="P:Gram-negative-bacterium-type cell wall biogenesis"/>
    <property type="evidence" value="ECO:0007669"/>
    <property type="project" value="TreeGrafter"/>
</dbReference>
<dbReference type="InterPro" id="IPR003848">
    <property type="entry name" value="DUF218"/>
</dbReference>